<dbReference type="GO" id="GO:0033202">
    <property type="term" value="C:DNA helicase complex"/>
    <property type="evidence" value="ECO:0007669"/>
    <property type="project" value="TreeGrafter"/>
</dbReference>
<dbReference type="Pfam" id="PF13361">
    <property type="entry name" value="UvrD_C"/>
    <property type="match status" value="1"/>
</dbReference>
<dbReference type="InterPro" id="IPR013986">
    <property type="entry name" value="DExx_box_DNA_helicase_dom_sf"/>
</dbReference>
<feature type="binding site" evidence="13">
    <location>
        <begin position="75"/>
        <end position="82"/>
    </location>
    <ligand>
        <name>ATP</name>
        <dbReference type="ChEBI" id="CHEBI:30616"/>
    </ligand>
</feature>
<dbReference type="FunFam" id="3.40.50.300:FF:001890">
    <property type="entry name" value="DNA helicase"/>
    <property type="match status" value="1"/>
</dbReference>
<dbReference type="Gene3D" id="1.10.486.10">
    <property type="entry name" value="PCRA, domain 4"/>
    <property type="match status" value="1"/>
</dbReference>
<evidence type="ECO:0000313" key="18">
    <source>
        <dbReference type="Proteomes" id="UP000528824"/>
    </source>
</evidence>
<comment type="catalytic activity">
    <reaction evidence="9">
        <text>Couples ATP hydrolysis with the unwinding of duplex DNA by translocating in the 3'-5' direction.</text>
        <dbReference type="EC" id="5.6.2.4"/>
    </reaction>
</comment>
<evidence type="ECO:0000256" key="10">
    <source>
        <dbReference type="ARBA" id="ARBA00034808"/>
    </source>
</evidence>
<dbReference type="AlphaFoldDB" id="A0A7W8UJ66"/>
<evidence type="ECO:0000256" key="5">
    <source>
        <dbReference type="ARBA" id="ARBA00022840"/>
    </source>
</evidence>
<dbReference type="PANTHER" id="PTHR11070">
    <property type="entry name" value="UVRD / RECB / PCRA DNA HELICASE FAMILY MEMBER"/>
    <property type="match status" value="1"/>
</dbReference>
<dbReference type="GO" id="GO:0016787">
    <property type="term" value="F:hydrolase activity"/>
    <property type="evidence" value="ECO:0007669"/>
    <property type="project" value="UniProtKB-UniRule"/>
</dbReference>
<protein>
    <recommendedName>
        <fullName evidence="10">DNA 3'-5' helicase</fullName>
        <ecNumber evidence="10">5.6.2.4</ecNumber>
    </recommendedName>
    <alternativeName>
        <fullName evidence="11">DNA 3'-5' helicase II</fullName>
    </alternativeName>
</protein>
<feature type="region of interest" description="Disordered" evidence="14">
    <location>
        <begin position="721"/>
        <end position="742"/>
    </location>
</feature>
<evidence type="ECO:0000256" key="13">
    <source>
        <dbReference type="PROSITE-ProRule" id="PRU00560"/>
    </source>
</evidence>
<feature type="domain" description="UvrD-like helicase ATP-binding" evidence="15">
    <location>
        <begin position="54"/>
        <end position="339"/>
    </location>
</feature>
<comment type="similarity">
    <text evidence="1">Belongs to the helicase family. UvrD subfamily.</text>
</comment>
<dbReference type="EMBL" id="JACHBC010000001">
    <property type="protein sequence ID" value="MBB5558970.1"/>
    <property type="molecule type" value="Genomic_DNA"/>
</dbReference>
<dbReference type="GO" id="GO:0003677">
    <property type="term" value="F:DNA binding"/>
    <property type="evidence" value="ECO:0007669"/>
    <property type="project" value="UniProtKB-KW"/>
</dbReference>
<keyword evidence="6" id="KW-0238">DNA-binding</keyword>
<gene>
    <name evidence="17" type="ORF">GGI59_000597</name>
</gene>
<comment type="function">
    <text evidence="8">Has both ATPase and helicase activities. Unwinds DNA duplexes with 3' to 5' polarity with respect to the bound strand and initiates unwinding most effectively when a single-stranded region is present. Involved in the post-incision events of nucleotide excision repair and methyl-directed mismatch repair.</text>
</comment>
<evidence type="ECO:0000256" key="12">
    <source>
        <dbReference type="ARBA" id="ARBA00048988"/>
    </source>
</evidence>
<organism evidence="17 18">
    <name type="scientific">Rhizobium lentis</name>
    <dbReference type="NCBI Taxonomy" id="1138194"/>
    <lineage>
        <taxon>Bacteria</taxon>
        <taxon>Pseudomonadati</taxon>
        <taxon>Pseudomonadota</taxon>
        <taxon>Alphaproteobacteria</taxon>
        <taxon>Hyphomicrobiales</taxon>
        <taxon>Rhizobiaceae</taxon>
        <taxon>Rhizobium/Agrobacterium group</taxon>
        <taxon>Rhizobium</taxon>
    </lineage>
</organism>
<evidence type="ECO:0000256" key="1">
    <source>
        <dbReference type="ARBA" id="ARBA00009922"/>
    </source>
</evidence>
<evidence type="ECO:0000256" key="3">
    <source>
        <dbReference type="ARBA" id="ARBA00022801"/>
    </source>
</evidence>
<dbReference type="PROSITE" id="PS51217">
    <property type="entry name" value="UVRD_HELICASE_CTER"/>
    <property type="match status" value="1"/>
</dbReference>
<dbReference type="GO" id="GO:0005524">
    <property type="term" value="F:ATP binding"/>
    <property type="evidence" value="ECO:0007669"/>
    <property type="project" value="UniProtKB-UniRule"/>
</dbReference>
<proteinExistence type="inferred from homology"/>
<keyword evidence="18" id="KW-1185">Reference proteome</keyword>
<dbReference type="GO" id="GO:0043138">
    <property type="term" value="F:3'-5' DNA helicase activity"/>
    <property type="evidence" value="ECO:0007669"/>
    <property type="project" value="UniProtKB-EC"/>
</dbReference>
<feature type="region of interest" description="Disordered" evidence="14">
    <location>
        <begin position="1"/>
        <end position="33"/>
    </location>
</feature>
<dbReference type="Proteomes" id="UP000528824">
    <property type="component" value="Unassembled WGS sequence"/>
</dbReference>
<reference evidence="17 18" key="1">
    <citation type="submission" date="2020-08" db="EMBL/GenBank/DDBJ databases">
        <title>Genomic Encyclopedia of Type Strains, Phase IV (KMG-V): Genome sequencing to study the core and pangenomes of soil and plant-associated prokaryotes.</title>
        <authorList>
            <person name="Whitman W."/>
        </authorList>
    </citation>
    <scope>NUCLEOTIDE SEQUENCE [LARGE SCALE GENOMIC DNA]</scope>
    <source>
        <strain evidence="17 18">SEMIA 4034</strain>
    </source>
</reference>
<dbReference type="FunFam" id="1.10.486.10:FF:000003">
    <property type="entry name" value="ATP-dependent DNA helicase"/>
    <property type="match status" value="1"/>
</dbReference>
<dbReference type="InterPro" id="IPR014017">
    <property type="entry name" value="DNA_helicase_UvrD-like_C"/>
</dbReference>
<sequence>MSNSFDDIPFFDEEPSEMARKPQPSAVSAERAPAGIAARAMAARDGGKRPDYLAGLNPEQTEAVETLEGPVLVLAGAGTGKTRVLTTRIAHILNTGRAFPSQILAVTFTNKAAREMKERIALLVGGAVEGMPWLGTFHSIGVKLLRRHAELVGLSSDFTILDTDDVVRLIKQLIQAEGLDDKRWPAKQFAGMIDTWKNKGLGPADIPEGDARAFANGRGRDLYFAYQARLSTLNACDFGDLLMHPIAIFRKNPDLLKEYHGRFRYILVDEYQDTNTAQYMWLRLLAQRSKGEPQNVCCVGDDDQSIYGWRGAEVDNILRFEKDFPGAKVIKLERNYRSTEHILGAAAHLIAHNEGRLGKTLFTDRADPDDVKVQVHASWDSEEEARAIGEEIEQLQRGKHLLNDMAILVRASFQMREFEDRFVTLGLNYRVIGGPRFYERLEIRDAMAYFRLVAQPADDLAFERIINTPKRGLGDTTVRALHDYARARDIPMLAAAADMIETDELKPKARKALFDVIQSFRRWQELLENTPHTELAEQILEESGYTDMWKNDKSAEAPGRLENLKELIRSMESFESMRGFLEHVSLVMDAETNENLDAVSIMTLHSAKGLEFDTVFLPGWEEGLFPHQRSLDESGRAGLEEERRLAYVGITRAKRRCHIWFVSNRRIHGLWQSTLPSRFLDELPETHVEVAEMEQSYGGYGRGGYGQSRFDKAEPFANSYSTPGWKRAQANRTDATRDNWGTRSGHAVERIGYGESGPKGRTIEGELVAKSTSSEPSRFTLGDRVFHMKFGNGNITGIEGNKLTIDFDRAGQKRVLDGFVERV</sequence>
<dbReference type="RefSeq" id="WP_183912741.1">
    <property type="nucleotide sequence ID" value="NZ_JACHBB010000001.1"/>
</dbReference>
<dbReference type="Gene3D" id="3.40.50.300">
    <property type="entry name" value="P-loop containing nucleotide triphosphate hydrolases"/>
    <property type="match status" value="2"/>
</dbReference>
<evidence type="ECO:0000256" key="9">
    <source>
        <dbReference type="ARBA" id="ARBA00034617"/>
    </source>
</evidence>
<keyword evidence="7" id="KW-0413">Isomerase</keyword>
<dbReference type="InterPro" id="IPR014016">
    <property type="entry name" value="UvrD-like_ATP-bd"/>
</dbReference>
<dbReference type="EC" id="5.6.2.4" evidence="10"/>
<feature type="domain" description="UvrD-like helicase C-terminal" evidence="16">
    <location>
        <begin position="340"/>
        <end position="609"/>
    </location>
</feature>
<dbReference type="GO" id="GO:0005829">
    <property type="term" value="C:cytosol"/>
    <property type="evidence" value="ECO:0007669"/>
    <property type="project" value="TreeGrafter"/>
</dbReference>
<evidence type="ECO:0000313" key="17">
    <source>
        <dbReference type="EMBL" id="MBB5558970.1"/>
    </source>
</evidence>
<dbReference type="CDD" id="cd17932">
    <property type="entry name" value="DEXQc_UvrD"/>
    <property type="match status" value="1"/>
</dbReference>
<dbReference type="InterPro" id="IPR000212">
    <property type="entry name" value="DNA_helicase_UvrD/REP"/>
</dbReference>
<evidence type="ECO:0000256" key="4">
    <source>
        <dbReference type="ARBA" id="ARBA00022806"/>
    </source>
</evidence>
<keyword evidence="5 13" id="KW-0067">ATP-binding</keyword>
<dbReference type="PROSITE" id="PS51198">
    <property type="entry name" value="UVRD_HELICASE_ATP_BIND"/>
    <property type="match status" value="1"/>
</dbReference>
<name>A0A7W8UJ66_9HYPH</name>
<keyword evidence="4 13" id="KW-0347">Helicase</keyword>
<evidence type="ECO:0000256" key="7">
    <source>
        <dbReference type="ARBA" id="ARBA00023235"/>
    </source>
</evidence>
<keyword evidence="3 13" id="KW-0378">Hydrolase</keyword>
<dbReference type="CDD" id="cd18807">
    <property type="entry name" value="SF1_C_UvrD"/>
    <property type="match status" value="1"/>
</dbReference>
<evidence type="ECO:0000259" key="16">
    <source>
        <dbReference type="PROSITE" id="PS51217"/>
    </source>
</evidence>
<dbReference type="Pfam" id="PF00580">
    <property type="entry name" value="UvrD-helicase"/>
    <property type="match status" value="1"/>
</dbReference>
<evidence type="ECO:0000256" key="2">
    <source>
        <dbReference type="ARBA" id="ARBA00022741"/>
    </source>
</evidence>
<dbReference type="GO" id="GO:0000725">
    <property type="term" value="P:recombinational repair"/>
    <property type="evidence" value="ECO:0007669"/>
    <property type="project" value="TreeGrafter"/>
</dbReference>
<keyword evidence="2 13" id="KW-0547">Nucleotide-binding</keyword>
<dbReference type="InterPro" id="IPR027417">
    <property type="entry name" value="P-loop_NTPase"/>
</dbReference>
<evidence type="ECO:0000256" key="6">
    <source>
        <dbReference type="ARBA" id="ARBA00023125"/>
    </source>
</evidence>
<evidence type="ECO:0000256" key="14">
    <source>
        <dbReference type="SAM" id="MobiDB-lite"/>
    </source>
</evidence>
<comment type="caution">
    <text evidence="17">The sequence shown here is derived from an EMBL/GenBank/DDBJ whole genome shotgun (WGS) entry which is preliminary data.</text>
</comment>
<dbReference type="Gene3D" id="1.10.10.160">
    <property type="match status" value="1"/>
</dbReference>
<evidence type="ECO:0000256" key="11">
    <source>
        <dbReference type="ARBA" id="ARBA00034923"/>
    </source>
</evidence>
<evidence type="ECO:0000256" key="8">
    <source>
        <dbReference type="ARBA" id="ARBA00025289"/>
    </source>
</evidence>
<evidence type="ECO:0000259" key="15">
    <source>
        <dbReference type="PROSITE" id="PS51198"/>
    </source>
</evidence>
<comment type="catalytic activity">
    <reaction evidence="12">
        <text>ATP + H2O = ADP + phosphate + H(+)</text>
        <dbReference type="Rhea" id="RHEA:13065"/>
        <dbReference type="ChEBI" id="CHEBI:15377"/>
        <dbReference type="ChEBI" id="CHEBI:15378"/>
        <dbReference type="ChEBI" id="CHEBI:30616"/>
        <dbReference type="ChEBI" id="CHEBI:43474"/>
        <dbReference type="ChEBI" id="CHEBI:456216"/>
        <dbReference type="EC" id="5.6.2.4"/>
    </reaction>
</comment>
<dbReference type="PANTHER" id="PTHR11070:SF2">
    <property type="entry name" value="ATP-DEPENDENT DNA HELICASE SRS2"/>
    <property type="match status" value="1"/>
</dbReference>
<dbReference type="SUPFAM" id="SSF52540">
    <property type="entry name" value="P-loop containing nucleoside triphosphate hydrolases"/>
    <property type="match status" value="1"/>
</dbReference>
<accession>A0A7W8UJ66</accession>